<feature type="region of interest" description="Disordered" evidence="1">
    <location>
        <begin position="45"/>
        <end position="68"/>
    </location>
</feature>
<accession>A0A7J0DP41</accession>
<dbReference type="AlphaFoldDB" id="A0A7J0DP41"/>
<feature type="region of interest" description="Disordered" evidence="1">
    <location>
        <begin position="1"/>
        <end position="25"/>
    </location>
</feature>
<dbReference type="Proteomes" id="UP000585474">
    <property type="component" value="Unassembled WGS sequence"/>
</dbReference>
<organism evidence="2 3">
    <name type="scientific">Actinidia rufa</name>
    <dbReference type="NCBI Taxonomy" id="165716"/>
    <lineage>
        <taxon>Eukaryota</taxon>
        <taxon>Viridiplantae</taxon>
        <taxon>Streptophyta</taxon>
        <taxon>Embryophyta</taxon>
        <taxon>Tracheophyta</taxon>
        <taxon>Spermatophyta</taxon>
        <taxon>Magnoliopsida</taxon>
        <taxon>eudicotyledons</taxon>
        <taxon>Gunneridae</taxon>
        <taxon>Pentapetalae</taxon>
        <taxon>asterids</taxon>
        <taxon>Ericales</taxon>
        <taxon>Actinidiaceae</taxon>
        <taxon>Actinidia</taxon>
    </lineage>
</organism>
<evidence type="ECO:0000313" key="2">
    <source>
        <dbReference type="EMBL" id="GFS39428.1"/>
    </source>
</evidence>
<feature type="compositionally biased region" description="Low complexity" evidence="1">
    <location>
        <begin position="1"/>
        <end position="24"/>
    </location>
</feature>
<name>A0A7J0DP41_9ERIC</name>
<comment type="caution">
    <text evidence="2">The sequence shown here is derived from an EMBL/GenBank/DDBJ whole genome shotgun (WGS) entry which is preliminary data.</text>
</comment>
<reference evidence="3" key="1">
    <citation type="submission" date="2019-07" db="EMBL/GenBank/DDBJ databases">
        <title>De Novo Assembly of kiwifruit Actinidia rufa.</title>
        <authorList>
            <person name="Sugita-Konishi S."/>
            <person name="Sato K."/>
            <person name="Mori E."/>
            <person name="Abe Y."/>
            <person name="Kisaki G."/>
            <person name="Hamano K."/>
            <person name="Suezawa K."/>
            <person name="Otani M."/>
            <person name="Fukuda T."/>
            <person name="Manabe T."/>
            <person name="Gomi K."/>
            <person name="Tabuchi M."/>
            <person name="Akimitsu K."/>
            <person name="Kataoka I."/>
        </authorList>
    </citation>
    <scope>NUCLEOTIDE SEQUENCE [LARGE SCALE GENOMIC DNA]</scope>
    <source>
        <strain evidence="3">cv. Fuchu</strain>
    </source>
</reference>
<gene>
    <name evidence="2" type="ORF">Acr_00g0062900</name>
</gene>
<evidence type="ECO:0000256" key="1">
    <source>
        <dbReference type="SAM" id="MobiDB-lite"/>
    </source>
</evidence>
<dbReference type="EMBL" id="BJWL01000333">
    <property type="protein sequence ID" value="GFS39428.1"/>
    <property type="molecule type" value="Genomic_DNA"/>
</dbReference>
<keyword evidence="3" id="KW-1185">Reference proteome</keyword>
<sequence>MNTTFLLSKPSSPLSPEARTTTTTSLHSVATCEISIASIFSAPSRSDGGLRLGGGEGEELDCGGKDDEIHGDETTLWLLVDEARERSTELESPMKAEKQSSLRKGAEKMLAVEILQADPHSRGS</sequence>
<proteinExistence type="predicted"/>
<protein>
    <submittedName>
        <fullName evidence="2">Uncharacterized protein</fullName>
    </submittedName>
</protein>
<evidence type="ECO:0000313" key="3">
    <source>
        <dbReference type="Proteomes" id="UP000585474"/>
    </source>
</evidence>